<evidence type="ECO:0000313" key="2">
    <source>
        <dbReference type="Proteomes" id="UP000805193"/>
    </source>
</evidence>
<dbReference type="Proteomes" id="UP000805193">
    <property type="component" value="Unassembled WGS sequence"/>
</dbReference>
<sequence length="201" mass="21751">MRHLFAAVIIGHPDRNATSQVAATRRLGSAPGIAERVGLHGDALSPLRNDPATQPPAPTSQRRPDGWVRFLAPPSESTFDSLGRLLAPPSKSTFVGEPYVELQTSAQDLSPINTARTMKGHLRQCGINDLPWVPKGADLNIIENVWGRMKAAMNLQEPPKGRVGALHMSLEAPVTCFHQVGGVGVALEHGVMVIPEFHWKL</sequence>
<organism evidence="1 2">
    <name type="scientific">Ixodes persulcatus</name>
    <name type="common">Taiga tick</name>
    <dbReference type="NCBI Taxonomy" id="34615"/>
    <lineage>
        <taxon>Eukaryota</taxon>
        <taxon>Metazoa</taxon>
        <taxon>Ecdysozoa</taxon>
        <taxon>Arthropoda</taxon>
        <taxon>Chelicerata</taxon>
        <taxon>Arachnida</taxon>
        <taxon>Acari</taxon>
        <taxon>Parasitiformes</taxon>
        <taxon>Ixodida</taxon>
        <taxon>Ixodoidea</taxon>
        <taxon>Ixodidae</taxon>
        <taxon>Ixodinae</taxon>
        <taxon>Ixodes</taxon>
    </lineage>
</organism>
<comment type="caution">
    <text evidence="1">The sequence shown here is derived from an EMBL/GenBank/DDBJ whole genome shotgun (WGS) entry which is preliminary data.</text>
</comment>
<reference evidence="1 2" key="1">
    <citation type="journal article" date="2020" name="Cell">
        <title>Large-Scale Comparative Analyses of Tick Genomes Elucidate Their Genetic Diversity and Vector Capacities.</title>
        <authorList>
            <consortium name="Tick Genome and Microbiome Consortium (TIGMIC)"/>
            <person name="Jia N."/>
            <person name="Wang J."/>
            <person name="Shi W."/>
            <person name="Du L."/>
            <person name="Sun Y."/>
            <person name="Zhan W."/>
            <person name="Jiang J.F."/>
            <person name="Wang Q."/>
            <person name="Zhang B."/>
            <person name="Ji P."/>
            <person name="Bell-Sakyi L."/>
            <person name="Cui X.M."/>
            <person name="Yuan T.T."/>
            <person name="Jiang B.G."/>
            <person name="Yang W.F."/>
            <person name="Lam T.T."/>
            <person name="Chang Q.C."/>
            <person name="Ding S.J."/>
            <person name="Wang X.J."/>
            <person name="Zhu J.G."/>
            <person name="Ruan X.D."/>
            <person name="Zhao L."/>
            <person name="Wei J.T."/>
            <person name="Ye R.Z."/>
            <person name="Que T.C."/>
            <person name="Du C.H."/>
            <person name="Zhou Y.H."/>
            <person name="Cheng J.X."/>
            <person name="Dai P.F."/>
            <person name="Guo W.B."/>
            <person name="Han X.H."/>
            <person name="Huang E.J."/>
            <person name="Li L.F."/>
            <person name="Wei W."/>
            <person name="Gao Y.C."/>
            <person name="Liu J.Z."/>
            <person name="Shao H.Z."/>
            <person name="Wang X."/>
            <person name="Wang C.C."/>
            <person name="Yang T.C."/>
            <person name="Huo Q.B."/>
            <person name="Li W."/>
            <person name="Chen H.Y."/>
            <person name="Chen S.E."/>
            <person name="Zhou L.G."/>
            <person name="Ni X.B."/>
            <person name="Tian J.H."/>
            <person name="Sheng Y."/>
            <person name="Liu T."/>
            <person name="Pan Y.S."/>
            <person name="Xia L.Y."/>
            <person name="Li J."/>
            <person name="Zhao F."/>
            <person name="Cao W.C."/>
        </authorList>
    </citation>
    <scope>NUCLEOTIDE SEQUENCE [LARGE SCALE GENOMIC DNA]</scope>
    <source>
        <strain evidence="1">Iper-2018</strain>
    </source>
</reference>
<gene>
    <name evidence="1" type="ORF">HPB47_011607</name>
</gene>
<name>A0AC60NVV8_IXOPE</name>
<accession>A0AC60NVV8</accession>
<evidence type="ECO:0000313" key="1">
    <source>
        <dbReference type="EMBL" id="KAG0411255.1"/>
    </source>
</evidence>
<proteinExistence type="predicted"/>
<dbReference type="EMBL" id="JABSTQ010011448">
    <property type="protein sequence ID" value="KAG0411255.1"/>
    <property type="molecule type" value="Genomic_DNA"/>
</dbReference>
<protein>
    <submittedName>
        <fullName evidence="1">Uncharacterized protein</fullName>
    </submittedName>
</protein>
<keyword evidence="2" id="KW-1185">Reference proteome</keyword>